<reference evidence="2" key="1">
    <citation type="submission" date="2019-10" db="EMBL/GenBank/DDBJ databases">
        <title>The sequence and de novo assembly of the wild yak genome.</title>
        <authorList>
            <person name="Liu Y."/>
        </authorList>
    </citation>
    <scope>NUCLEOTIDE SEQUENCE [LARGE SCALE GENOMIC DNA]</scope>
    <source>
        <strain evidence="2">WY2019</strain>
    </source>
</reference>
<dbReference type="InterPro" id="IPR031367">
    <property type="entry name" value="CCDC24"/>
</dbReference>
<evidence type="ECO:0000313" key="2">
    <source>
        <dbReference type="EMBL" id="MXQ88222.1"/>
    </source>
</evidence>
<sequence>MPGDSPSLWELVEEHVPLPERPEVKRILGETTVDLSLELRAEVGRKKVGPTADLSHDLDDLLTFYGSLTLPITEVSQLSLQVVMLRSLLQEARSSQAPGSRPTSDLSSLLAPPPLVRDLVRQELRQLLQGLRRKAICEGRDQTQAWVQYSPKVLRFALEEPRRDLPEQEMFQMRAGDPSSCHRDLSVIKDQLNMSHIDQVAGHLRALLEEECRALEREIPILQVHPPRKGLAESLVPALTHVPLEDPDKAQQQHRDRNRNFIKTYGL</sequence>
<evidence type="ECO:0000313" key="3">
    <source>
        <dbReference type="Proteomes" id="UP000322234"/>
    </source>
</evidence>
<evidence type="ECO:0008006" key="4">
    <source>
        <dbReference type="Google" id="ProtNLM"/>
    </source>
</evidence>
<dbReference type="Proteomes" id="UP000322234">
    <property type="component" value="Unassembled WGS sequence"/>
</dbReference>
<comment type="caution">
    <text evidence="2">The sequence shown here is derived from an EMBL/GenBank/DDBJ whole genome shotgun (WGS) entry which is preliminary data.</text>
</comment>
<dbReference type="Pfam" id="PF15669">
    <property type="entry name" value="CCDC24"/>
    <property type="match status" value="1"/>
</dbReference>
<protein>
    <recommendedName>
        <fullName evidence="4">Coiled-coil domain-containing protein 24</fullName>
    </recommendedName>
</protein>
<dbReference type="PANTHER" id="PTHR28601:SF1">
    <property type="entry name" value="COILED-COIL DOMAIN-CONTAINING PROTEIN 24"/>
    <property type="match status" value="1"/>
</dbReference>
<organism evidence="2 3">
    <name type="scientific">Bos mutus</name>
    <name type="common">wild yak</name>
    <dbReference type="NCBI Taxonomy" id="72004"/>
    <lineage>
        <taxon>Eukaryota</taxon>
        <taxon>Metazoa</taxon>
        <taxon>Chordata</taxon>
        <taxon>Craniata</taxon>
        <taxon>Vertebrata</taxon>
        <taxon>Euteleostomi</taxon>
        <taxon>Mammalia</taxon>
        <taxon>Eutheria</taxon>
        <taxon>Laurasiatheria</taxon>
        <taxon>Artiodactyla</taxon>
        <taxon>Ruminantia</taxon>
        <taxon>Pecora</taxon>
        <taxon>Bovidae</taxon>
        <taxon>Bovinae</taxon>
        <taxon>Bos</taxon>
    </lineage>
</organism>
<feature type="compositionally biased region" description="Basic and acidic residues" evidence="1">
    <location>
        <begin position="246"/>
        <end position="259"/>
    </location>
</feature>
<feature type="region of interest" description="Disordered" evidence="1">
    <location>
        <begin position="246"/>
        <end position="267"/>
    </location>
</feature>
<proteinExistence type="predicted"/>
<name>A0A6B0RFQ7_9CETA</name>
<evidence type="ECO:0000256" key="1">
    <source>
        <dbReference type="SAM" id="MobiDB-lite"/>
    </source>
</evidence>
<gene>
    <name evidence="2" type="ORF">E5288_WYG017163</name>
</gene>
<dbReference type="AlphaFoldDB" id="A0A6B0RFQ7"/>
<dbReference type="EMBL" id="VBQZ03000044">
    <property type="protein sequence ID" value="MXQ88222.1"/>
    <property type="molecule type" value="Genomic_DNA"/>
</dbReference>
<dbReference type="PANTHER" id="PTHR28601">
    <property type="entry name" value="COILED-COIL DOMAIN-CONTAINING PROTEIN 24"/>
    <property type="match status" value="1"/>
</dbReference>
<accession>A0A6B0RFQ7</accession>
<keyword evidence="3" id="KW-1185">Reference proteome</keyword>